<organism evidence="4">
    <name type="scientific">hydrothermal vent metagenome</name>
    <dbReference type="NCBI Taxonomy" id="652676"/>
    <lineage>
        <taxon>unclassified sequences</taxon>
        <taxon>metagenomes</taxon>
        <taxon>ecological metagenomes</taxon>
    </lineage>
</organism>
<dbReference type="Pfam" id="PF07228">
    <property type="entry name" value="SpoIIE"/>
    <property type="match status" value="1"/>
</dbReference>
<dbReference type="InterPro" id="IPR052016">
    <property type="entry name" value="Bact_Sigma-Reg"/>
</dbReference>
<dbReference type="PANTHER" id="PTHR43156">
    <property type="entry name" value="STAGE II SPORULATION PROTEIN E-RELATED"/>
    <property type="match status" value="1"/>
</dbReference>
<gene>
    <name evidence="4" type="ORF">MNBD_IGNAVI01-776</name>
</gene>
<evidence type="ECO:0000259" key="3">
    <source>
        <dbReference type="SMART" id="SM00331"/>
    </source>
</evidence>
<protein>
    <submittedName>
        <fullName evidence="4">Serine phosphatase RsbU, regulator of sigma subunit</fullName>
    </submittedName>
</protein>
<keyword evidence="2" id="KW-0175">Coiled coil</keyword>
<dbReference type="InterPro" id="IPR001932">
    <property type="entry name" value="PPM-type_phosphatase-like_dom"/>
</dbReference>
<dbReference type="Gene3D" id="3.30.450.40">
    <property type="match status" value="3"/>
</dbReference>
<accession>A0A3B1C4X6</accession>
<dbReference type="SMART" id="SM00331">
    <property type="entry name" value="PP2C_SIG"/>
    <property type="match status" value="1"/>
</dbReference>
<dbReference type="EMBL" id="UOGD01000203">
    <property type="protein sequence ID" value="VAX21691.1"/>
    <property type="molecule type" value="Genomic_DNA"/>
</dbReference>
<reference evidence="4" key="1">
    <citation type="submission" date="2018-06" db="EMBL/GenBank/DDBJ databases">
        <authorList>
            <person name="Zhirakovskaya E."/>
        </authorList>
    </citation>
    <scope>NUCLEOTIDE SEQUENCE</scope>
</reference>
<sequence>MQTDHKIVLRNLSALVDFSNLINSSLDIEFILNNLLLTCFGKFHTSRGAVYLADKSGTLRLSAEKGIKKTHDYIPLNLNIHNYKTDEVFGNYLKENKIVLVQEINSDKDVIGLILLGGRLTGEEYSEDDKDFLQTFLNISATAIQNSTSVSELIDLNKSLDTKVQQLSTLFDLSKEFSSILEISQVSKLLGYSIIGQLLVSKYAVVIINETGFEVLDSKFPQEILEKALSDLDFLTLNSPTSCDETEDKNCQRLSEIGIELIVPMQIKQNTKGLILLGKRIVGGGFSKPDIEFVASLGSLAIISIENSLLFEEALEKQRLEKDLELAKKIQQNLLPSKLPKMKNFEIAAYNRAAKQVGGDYYDAIRLDDSRVLISIGDVSGKGAQAALLMANLQAFQKSISKLNNDLIDASNLLNDLVSENTTDGRFITFFWGILNDETKHFESVNMGHNPPLLIRNNKIQKLKLGGMILGVMPTLIPYKNEVHELQKDDILILFTDGITEAMNSSNQEYSDERLEQLSSELKIDSAGEALKIILDDVKNFTGSTEQSDDITILVVKVN</sequence>
<dbReference type="PANTHER" id="PTHR43156:SF2">
    <property type="entry name" value="STAGE II SPORULATION PROTEIN E"/>
    <property type="match status" value="1"/>
</dbReference>
<dbReference type="InterPro" id="IPR036457">
    <property type="entry name" value="PPM-type-like_dom_sf"/>
</dbReference>
<evidence type="ECO:0000256" key="1">
    <source>
        <dbReference type="ARBA" id="ARBA00022801"/>
    </source>
</evidence>
<dbReference type="SUPFAM" id="SSF81606">
    <property type="entry name" value="PP2C-like"/>
    <property type="match status" value="1"/>
</dbReference>
<evidence type="ECO:0000313" key="4">
    <source>
        <dbReference type="EMBL" id="VAX21691.1"/>
    </source>
</evidence>
<proteinExistence type="predicted"/>
<keyword evidence="1" id="KW-0378">Hydrolase</keyword>
<dbReference type="InterPro" id="IPR029016">
    <property type="entry name" value="GAF-like_dom_sf"/>
</dbReference>
<dbReference type="GO" id="GO:0016791">
    <property type="term" value="F:phosphatase activity"/>
    <property type="evidence" value="ECO:0007669"/>
    <property type="project" value="TreeGrafter"/>
</dbReference>
<dbReference type="SUPFAM" id="SSF55781">
    <property type="entry name" value="GAF domain-like"/>
    <property type="match status" value="2"/>
</dbReference>
<name>A0A3B1C4X6_9ZZZZ</name>
<feature type="coiled-coil region" evidence="2">
    <location>
        <begin position="386"/>
        <end position="420"/>
    </location>
</feature>
<evidence type="ECO:0000256" key="2">
    <source>
        <dbReference type="SAM" id="Coils"/>
    </source>
</evidence>
<dbReference type="AlphaFoldDB" id="A0A3B1C4X6"/>
<dbReference type="Gene3D" id="3.60.40.10">
    <property type="entry name" value="PPM-type phosphatase domain"/>
    <property type="match status" value="1"/>
</dbReference>
<feature type="domain" description="PPM-type phosphatase" evidence="3">
    <location>
        <begin position="342"/>
        <end position="558"/>
    </location>
</feature>